<reference evidence="1 2" key="1">
    <citation type="submission" date="2019-07" db="EMBL/GenBank/DDBJ databases">
        <authorList>
            <person name="Jastrzebski P J."/>
            <person name="Paukszto L."/>
            <person name="Jastrzebski P J."/>
        </authorList>
    </citation>
    <scope>NUCLEOTIDE SEQUENCE [LARGE SCALE GENOMIC DNA]</scope>
    <source>
        <strain evidence="1 2">WMS-il1</strain>
    </source>
</reference>
<organism evidence="1 2">
    <name type="scientific">Hymenolepis diminuta</name>
    <name type="common">Rat tapeworm</name>
    <dbReference type="NCBI Taxonomy" id="6216"/>
    <lineage>
        <taxon>Eukaryota</taxon>
        <taxon>Metazoa</taxon>
        <taxon>Spiralia</taxon>
        <taxon>Lophotrochozoa</taxon>
        <taxon>Platyhelminthes</taxon>
        <taxon>Cestoda</taxon>
        <taxon>Eucestoda</taxon>
        <taxon>Cyclophyllidea</taxon>
        <taxon>Hymenolepididae</taxon>
        <taxon>Hymenolepis</taxon>
    </lineage>
</organism>
<protein>
    <submittedName>
        <fullName evidence="1">Uncharacterized protein</fullName>
    </submittedName>
</protein>
<dbReference type="EMBL" id="CABIJS010000210">
    <property type="protein sequence ID" value="VUZ46261.1"/>
    <property type="molecule type" value="Genomic_DNA"/>
</dbReference>
<evidence type="ECO:0000313" key="1">
    <source>
        <dbReference type="EMBL" id="VUZ46261.1"/>
    </source>
</evidence>
<sequence>MSKHAYRSLLFYNSLVPLKSTFALARPYTSDCLCSSTLDKTRACQLSAPTFPSHLLSSSALSRLSLLPTSILVVTSSNTFCPSQLLVFSFPIVSSYSNSYELVTVVAIGSC</sequence>
<dbReference type="Proteomes" id="UP000321570">
    <property type="component" value="Unassembled WGS sequence"/>
</dbReference>
<accession>A0A564YG70</accession>
<proteinExistence type="predicted"/>
<keyword evidence="2" id="KW-1185">Reference proteome</keyword>
<gene>
    <name evidence="1" type="ORF">WMSIL1_LOCUS6046</name>
</gene>
<evidence type="ECO:0000313" key="2">
    <source>
        <dbReference type="Proteomes" id="UP000321570"/>
    </source>
</evidence>
<dbReference type="AlphaFoldDB" id="A0A564YG70"/>
<name>A0A564YG70_HYMDI</name>